<dbReference type="KEGG" id="hhc:M911_10080"/>
<reference evidence="2" key="2">
    <citation type="submission" date="2014-02" db="EMBL/GenBank/DDBJ databases">
        <title>Draft Genome Sequence of extremely halophilic bacteria Halorhodospira halochloris.</title>
        <authorList>
            <person name="Singh K.S."/>
        </authorList>
    </citation>
    <scope>NUCLEOTIDE SEQUENCE [LARGE SCALE GENOMIC DNA]</scope>
    <source>
        <strain evidence="2">A</strain>
    </source>
</reference>
<organism evidence="1 2">
    <name type="scientific">Ectothiorhodospira haloalkaliphila</name>
    <dbReference type="NCBI Taxonomy" id="421628"/>
    <lineage>
        <taxon>Bacteria</taxon>
        <taxon>Pseudomonadati</taxon>
        <taxon>Pseudomonadota</taxon>
        <taxon>Gammaproteobacteria</taxon>
        <taxon>Chromatiales</taxon>
        <taxon>Ectothiorhodospiraceae</taxon>
        <taxon>Ectothiorhodospira</taxon>
    </lineage>
</organism>
<gene>
    <name evidence="1" type="ORF">M911_10080</name>
</gene>
<reference evidence="1 2" key="1">
    <citation type="journal article" date="2014" name="J Genomics">
        <title>Draft Genome Sequence of the Extremely Halophilic Phototrophic Purple Sulfur Bacterium Halorhodospira halochloris.</title>
        <authorList>
            <person name="Singh K.S."/>
            <person name="Kirksey J."/>
            <person name="Hoff W.D."/>
            <person name="Deole R."/>
        </authorList>
    </citation>
    <scope>NUCLEOTIDE SEQUENCE [LARGE SCALE GENOMIC DNA]</scope>
    <source>
        <strain evidence="1 2">A</strain>
    </source>
</reference>
<name>W8LA76_9GAMM</name>
<protein>
    <recommendedName>
        <fullName evidence="3">Lysine-N-methylase</fullName>
    </recommendedName>
</protein>
<dbReference type="Proteomes" id="UP000019442">
    <property type="component" value="Chromosome"/>
</dbReference>
<dbReference type="AlphaFoldDB" id="W8LA76"/>
<dbReference type="HOGENOM" id="CLU_051643_1_0_6"/>
<dbReference type="OrthoDB" id="86584at2"/>
<sequence length="411" mass="46974">MTKTVMPAYVQSFVCDGQRCPDNCCLGTWRIHVDEPHYRRLKKVTDPVVKPLVDKYVKRNRNRPNRNSFAKLLQDRGQNQCAFLSEDRLCGLQQRLGADYLHDVCMLYPRLTNEIIGHPLERSLSLSCPLAAELALLDPDSMTFVEVDLDLQGREMFHRALNPYAGRDKRPALAHALALRQFTIRVLKTRDLPLWKRLVILGIFFDKVQQRLDAGEVDRIPAEINQYTQMVVDNSLSQSLDGIVEDATLPMKLAKEVMTQKISSSKSRDLMTLFVQSLAGIGFNSDDSDEVNGQRYQQVCREAYEPFMASREYLLENYLVNHVFSNIFPMNRQTPMDSFAMMAVQYAVIKMLLVGQAGLQRDNFAESHVVNVVQKFVKGVEHSPQFLDRVHDQLAEKGLLSMGYMAILVRN</sequence>
<evidence type="ECO:0000313" key="1">
    <source>
        <dbReference type="EMBL" id="AHK80710.1"/>
    </source>
</evidence>
<dbReference type="NCBIfam" id="NF038110">
    <property type="entry name" value="Lys_methyl_FliB"/>
    <property type="match status" value="1"/>
</dbReference>
<proteinExistence type="predicted"/>
<evidence type="ECO:0000313" key="2">
    <source>
        <dbReference type="Proteomes" id="UP000019442"/>
    </source>
</evidence>
<dbReference type="RefSeq" id="WP_025281904.1">
    <property type="nucleotide sequence ID" value="NZ_CP007268.1"/>
</dbReference>
<accession>W8LA76</accession>
<keyword evidence="2" id="KW-1185">Reference proteome</keyword>
<dbReference type="EMBL" id="CP007268">
    <property type="protein sequence ID" value="AHK80710.1"/>
    <property type="molecule type" value="Genomic_DNA"/>
</dbReference>
<evidence type="ECO:0008006" key="3">
    <source>
        <dbReference type="Google" id="ProtNLM"/>
    </source>
</evidence>